<gene>
    <name evidence="1" type="ORF">LX76_04175</name>
</gene>
<dbReference type="Proteomes" id="UP000249538">
    <property type="component" value="Unassembled WGS sequence"/>
</dbReference>
<comment type="caution">
    <text evidence="1">The sequence shown here is derived from an EMBL/GenBank/DDBJ whole genome shotgun (WGS) entry which is preliminary data.</text>
</comment>
<organism evidence="1 2">
    <name type="scientific">Cereibacter changlensis</name>
    <dbReference type="NCBI Taxonomy" id="402884"/>
    <lineage>
        <taxon>Bacteria</taxon>
        <taxon>Pseudomonadati</taxon>
        <taxon>Pseudomonadota</taxon>
        <taxon>Alphaproteobacteria</taxon>
        <taxon>Rhodobacterales</taxon>
        <taxon>Paracoccaceae</taxon>
        <taxon>Cereibacter</taxon>
    </lineage>
</organism>
<dbReference type="EMBL" id="QKZS01000021">
    <property type="protein sequence ID" value="PZX48604.1"/>
    <property type="molecule type" value="Genomic_DNA"/>
</dbReference>
<proteinExistence type="predicted"/>
<sequence>MTHSRELLFQRPGILEQVLLDCRVFSTKLAATSCFHVVVATLTLGNPPEGPETGNL</sequence>
<accession>A0A2W7QJF7</accession>
<dbReference type="AlphaFoldDB" id="A0A2W7QJF7"/>
<evidence type="ECO:0000313" key="1">
    <source>
        <dbReference type="EMBL" id="PZX48604.1"/>
    </source>
</evidence>
<name>A0A2W7QJF7_9RHOB</name>
<evidence type="ECO:0000313" key="2">
    <source>
        <dbReference type="Proteomes" id="UP000249538"/>
    </source>
</evidence>
<protein>
    <submittedName>
        <fullName evidence="1">Uncharacterized protein</fullName>
    </submittedName>
</protein>
<reference evidence="1 2" key="1">
    <citation type="submission" date="2018-06" db="EMBL/GenBank/DDBJ databases">
        <title>Genomic Encyclopedia of Archaeal and Bacterial Type Strains, Phase II (KMG-II): from individual species to whole genera.</title>
        <authorList>
            <person name="Goeker M."/>
        </authorList>
    </citation>
    <scope>NUCLEOTIDE SEQUENCE [LARGE SCALE GENOMIC DNA]</scope>
    <source>
        <strain evidence="1 2">DSM 18774</strain>
    </source>
</reference>